<keyword evidence="2" id="KW-1185">Reference proteome</keyword>
<dbReference type="Proteomes" id="UP000595437">
    <property type="component" value="Chromosome 3"/>
</dbReference>
<dbReference type="EMBL" id="CP045892">
    <property type="protein sequence ID" value="QQP52082.1"/>
    <property type="molecule type" value="Genomic_DNA"/>
</dbReference>
<evidence type="ECO:0000313" key="2">
    <source>
        <dbReference type="Proteomes" id="UP000595437"/>
    </source>
</evidence>
<reference evidence="2" key="1">
    <citation type="submission" date="2021-01" db="EMBL/GenBank/DDBJ databases">
        <title>Caligus Genome Assembly.</title>
        <authorList>
            <person name="Gallardo-Escarate C."/>
        </authorList>
    </citation>
    <scope>NUCLEOTIDE SEQUENCE [LARGE SCALE GENOMIC DNA]</scope>
</reference>
<evidence type="ECO:0000313" key="1">
    <source>
        <dbReference type="EMBL" id="QQP52082.1"/>
    </source>
</evidence>
<organism evidence="1 2">
    <name type="scientific">Caligus rogercresseyi</name>
    <name type="common">Sea louse</name>
    <dbReference type="NCBI Taxonomy" id="217165"/>
    <lineage>
        <taxon>Eukaryota</taxon>
        <taxon>Metazoa</taxon>
        <taxon>Ecdysozoa</taxon>
        <taxon>Arthropoda</taxon>
        <taxon>Crustacea</taxon>
        <taxon>Multicrustacea</taxon>
        <taxon>Hexanauplia</taxon>
        <taxon>Copepoda</taxon>
        <taxon>Siphonostomatoida</taxon>
        <taxon>Caligidae</taxon>
        <taxon>Caligus</taxon>
    </lineage>
</organism>
<proteinExistence type="predicted"/>
<dbReference type="AlphaFoldDB" id="A0A7T8HL55"/>
<accession>A0A7T8HL55</accession>
<protein>
    <submittedName>
        <fullName evidence="1">Uncharacterized protein</fullName>
    </submittedName>
</protein>
<gene>
    <name evidence="1" type="ORF">FKW44_004098</name>
</gene>
<sequence>MIADIKHAKTRKISFLRDDAGRDAINWGQQEALVVNQYKYTGADNLVTFQDHGALKDLQR</sequence>
<name>A0A7T8HL55_CALRO</name>